<reference evidence="1 2" key="1">
    <citation type="journal article" date="2014" name="Int. J. Syst. Evol. Microbiol.">
        <title>Solimonas terrae sp. nov., isolated from soil.</title>
        <authorList>
            <person name="Kim S.J."/>
            <person name="Moon J.Y."/>
            <person name="Weon H.Y."/>
            <person name="Ahn J.H."/>
            <person name="Chen W.M."/>
            <person name="Kwon S.W."/>
        </authorList>
    </citation>
    <scope>NUCLEOTIDE SEQUENCE [LARGE SCALE GENOMIC DNA]</scope>
    <source>
        <strain evidence="1 2">KIS83-12</strain>
    </source>
</reference>
<evidence type="ECO:0000313" key="2">
    <source>
        <dbReference type="Proteomes" id="UP000472676"/>
    </source>
</evidence>
<gene>
    <name evidence="1" type="ORF">G7Y85_04395</name>
</gene>
<organism evidence="1 2">
    <name type="scientific">Solimonas terrae</name>
    <dbReference type="NCBI Taxonomy" id="1396819"/>
    <lineage>
        <taxon>Bacteria</taxon>
        <taxon>Pseudomonadati</taxon>
        <taxon>Pseudomonadota</taxon>
        <taxon>Gammaproteobacteria</taxon>
        <taxon>Nevskiales</taxon>
        <taxon>Nevskiaceae</taxon>
        <taxon>Solimonas</taxon>
    </lineage>
</organism>
<evidence type="ECO:0008006" key="3">
    <source>
        <dbReference type="Google" id="ProtNLM"/>
    </source>
</evidence>
<dbReference type="Gene3D" id="3.40.50.12780">
    <property type="entry name" value="N-terminal domain of ligase-like"/>
    <property type="match status" value="1"/>
</dbReference>
<keyword evidence="2" id="KW-1185">Reference proteome</keyword>
<dbReference type="InterPro" id="IPR042099">
    <property type="entry name" value="ANL_N_sf"/>
</dbReference>
<evidence type="ECO:0000313" key="1">
    <source>
        <dbReference type="EMBL" id="NGY03993.1"/>
    </source>
</evidence>
<comment type="caution">
    <text evidence="1">The sequence shown here is derived from an EMBL/GenBank/DDBJ whole genome shotgun (WGS) entry which is preliminary data.</text>
</comment>
<accession>A0A6M2BPL0</accession>
<dbReference type="Proteomes" id="UP000472676">
    <property type="component" value="Unassembled WGS sequence"/>
</dbReference>
<dbReference type="RefSeq" id="WP_166252389.1">
    <property type="nucleotide sequence ID" value="NZ_JAAMOW010000002.1"/>
</dbReference>
<sequence length="449" mass="49232">MGTAVEQLTGLVAADGRYDIPFAELRDTQIAAMNERFQTRKDAIKLLGHRAGEANIDSIRSHADAVPLLFPHTAYKSYPEGWLMEARWDRLGKWMDTVSSHRVPAQDRARIRDMDDWIERLQAQGFYVSCSSGTTGKSAMLVASEADMRWCQTEAVAAYAWGSGVVPAQDRRIFGMAAVAHVPRNLYTGDAYIAALQDPAHERFAYPVPPITVGGLTQMVVLRKAIADGTARPGDLQTFEQTSAARQKAVDDAVGITAQAVVDARKSKLHVTGLWAGLYNVAKAVREMGYSARDFHPENSIYVGGGLKRAKLPDDYREFVYETFNIAPERNYQNYSMQELHSGMPRCRAGGRYHVPPWVVPLVLNKDGDALLPTAKDEYEGRAAFFDLAIDGRWGGVISGDKVSIDFSPCPCGCKGPTIGDSIVRYADLEGDDKIGCAGTVDAYVRGVS</sequence>
<dbReference type="AlphaFoldDB" id="A0A6M2BPL0"/>
<dbReference type="EMBL" id="JAAMOW010000002">
    <property type="protein sequence ID" value="NGY03993.1"/>
    <property type="molecule type" value="Genomic_DNA"/>
</dbReference>
<proteinExistence type="predicted"/>
<name>A0A6M2BPL0_9GAMM</name>
<protein>
    <recommendedName>
        <fullName evidence="3">Acyl-protein synthetase LuxE domain-containing protein</fullName>
    </recommendedName>
</protein>